<sequence length="256" mass="28133">MEAHTISFAKNDKEPKLAFEGVVASELFPCVLFYSSNPGEKVLKTVNNFTLLESNISVALCDLQIRGMPSNLLPGEPLCSPWTTVLLEATVQLLRRLHQCDQWSSHINQHIHSQLELIGPLLREDDSGCCKDSGETSSCKEFLMSKKKENCIYEKDQTGDGSRDQPGHRKPLSAVKLAALCTEVWPVFAVIGGVDSGLRAGGLCLHKPSGRRAILLGVLKEGSYLAKLQWEEADLSFRWTVSITSILFSPSACSSK</sequence>
<evidence type="ECO:0000313" key="1">
    <source>
        <dbReference type="Ensembl" id="ENSOMEP00000025585.1"/>
    </source>
</evidence>
<dbReference type="InterPro" id="IPR043136">
    <property type="entry name" value="B30.2/SPRY_sf"/>
</dbReference>
<dbReference type="Gene3D" id="2.60.120.920">
    <property type="match status" value="1"/>
</dbReference>
<protein>
    <submittedName>
        <fullName evidence="1">Uncharacterized protein</fullName>
    </submittedName>
</protein>
<dbReference type="PaxDb" id="30732-ENSOMEP00000025585"/>
<dbReference type="GeneTree" id="ENSGT00940000175984"/>
<dbReference type="Ensembl" id="ENSOMET00000006757.1">
    <property type="protein sequence ID" value="ENSOMEP00000025585.1"/>
    <property type="gene ID" value="ENSOMEG00000006908.1"/>
</dbReference>
<dbReference type="OMA" id="DHWSSHI"/>
<organism evidence="1 2">
    <name type="scientific">Oryzias melastigma</name>
    <name type="common">Marine medaka</name>
    <dbReference type="NCBI Taxonomy" id="30732"/>
    <lineage>
        <taxon>Eukaryota</taxon>
        <taxon>Metazoa</taxon>
        <taxon>Chordata</taxon>
        <taxon>Craniata</taxon>
        <taxon>Vertebrata</taxon>
        <taxon>Euteleostomi</taxon>
        <taxon>Actinopterygii</taxon>
        <taxon>Neopterygii</taxon>
        <taxon>Teleostei</taxon>
        <taxon>Neoteleostei</taxon>
        <taxon>Acanthomorphata</taxon>
        <taxon>Ovalentaria</taxon>
        <taxon>Atherinomorphae</taxon>
        <taxon>Beloniformes</taxon>
        <taxon>Adrianichthyidae</taxon>
        <taxon>Oryziinae</taxon>
        <taxon>Oryzias</taxon>
    </lineage>
</organism>
<reference evidence="1" key="2">
    <citation type="submission" date="2025-09" db="UniProtKB">
        <authorList>
            <consortium name="Ensembl"/>
        </authorList>
    </citation>
    <scope>IDENTIFICATION</scope>
</reference>
<dbReference type="AlphaFoldDB" id="A0A3B3D875"/>
<accession>A0A3B3D875</accession>
<reference evidence="1" key="1">
    <citation type="submission" date="2025-08" db="UniProtKB">
        <authorList>
            <consortium name="Ensembl"/>
        </authorList>
    </citation>
    <scope>IDENTIFICATION</scope>
</reference>
<name>A0A3B3D875_ORYME</name>
<dbReference type="Proteomes" id="UP000261560">
    <property type="component" value="Unplaced"/>
</dbReference>
<evidence type="ECO:0000313" key="2">
    <source>
        <dbReference type="Proteomes" id="UP000261560"/>
    </source>
</evidence>
<dbReference type="STRING" id="30732.ENSOMEP00000025585"/>
<keyword evidence="2" id="KW-1185">Reference proteome</keyword>
<proteinExistence type="predicted"/>